<dbReference type="KEGG" id="lbe:MOO44_00675"/>
<evidence type="ECO:0000256" key="1">
    <source>
        <dbReference type="SAM" id="SignalP"/>
    </source>
</evidence>
<proteinExistence type="predicted"/>
<keyword evidence="1" id="KW-0732">Signal</keyword>
<dbReference type="Proteomes" id="UP000831181">
    <property type="component" value="Plasmid p1unnamed"/>
</dbReference>
<evidence type="ECO:0000313" key="2">
    <source>
        <dbReference type="EMBL" id="UQS86187.1"/>
    </source>
</evidence>
<dbReference type="AlphaFoldDB" id="A0A976RQU3"/>
<accession>A0A976RQU3</accession>
<dbReference type="RefSeq" id="WP_260115996.1">
    <property type="nucleotide sequence ID" value="NZ_CP093360.1"/>
</dbReference>
<reference evidence="2" key="1">
    <citation type="journal article" date="2022" name="Int. J. Syst. Evol. Microbiol.">
        <title>Apilactobacillus apisilvae sp. nov., Nicolia spurrieriana gen. nov. sp. nov., Bombilactobacillus folatiphilus sp. nov. and Bombilactobacillus thymidiniphilus sp. nov., four new lactic acid bacterial isolates from stingless bees Tetragonula carbonaria and Austroplebeia australis.</title>
        <authorList>
            <person name="Oliphant S.A."/>
            <person name="Watson-Haigh N.S."/>
            <person name="Sumby K.M."/>
            <person name="Gardner J."/>
            <person name="Groom S."/>
            <person name="Jiranek V."/>
        </authorList>
    </citation>
    <scope>NUCLEOTIDE SEQUENCE</scope>
    <source>
        <strain evidence="2">SGEP1_A5</strain>
    </source>
</reference>
<geneLocation type="plasmid" evidence="2 3">
    <name>p1unnamed</name>
</geneLocation>
<name>A0A976RQU3_9LACO</name>
<feature type="signal peptide" evidence="1">
    <location>
        <begin position="1"/>
        <end position="26"/>
    </location>
</feature>
<keyword evidence="2" id="KW-0614">Plasmid</keyword>
<evidence type="ECO:0000313" key="3">
    <source>
        <dbReference type="Proteomes" id="UP000831181"/>
    </source>
</evidence>
<feature type="chain" id="PRO_5036962773" evidence="1">
    <location>
        <begin position="27"/>
        <end position="176"/>
    </location>
</feature>
<organism evidence="2 3">
    <name type="scientific">Nicoliella spurrieriana</name>
    <dbReference type="NCBI Taxonomy" id="2925830"/>
    <lineage>
        <taxon>Bacteria</taxon>
        <taxon>Bacillati</taxon>
        <taxon>Bacillota</taxon>
        <taxon>Bacilli</taxon>
        <taxon>Lactobacillales</taxon>
        <taxon>Lactobacillaceae</taxon>
        <taxon>Nicoliella</taxon>
    </lineage>
</organism>
<dbReference type="EMBL" id="CP093360">
    <property type="protein sequence ID" value="UQS86187.1"/>
    <property type="molecule type" value="Genomic_DNA"/>
</dbReference>
<protein>
    <submittedName>
        <fullName evidence="2">Uncharacterized protein</fullName>
    </submittedName>
</protein>
<gene>
    <name evidence="2" type="ORF">MOO44_00675</name>
</gene>
<sequence>MKFKWVVIALAAVVGISSIPSISASAKMQITKTVPTSYHGTWYGANLKNSRELIYISNQYVITGSYSKYNAKTHQIKYDYDTGYLPKGTGSNKLLFKKVLKGDGQAGTTYTFNQGSDIVDQLPAYWVSKMKIKGKMQPVLKAYENYGEVQVYTKKPVAKDYSYTIKQKNVGSEIGK</sequence>
<keyword evidence="3" id="KW-1185">Reference proteome</keyword>